<dbReference type="OrthoDB" id="4425882at2"/>
<dbReference type="InterPro" id="IPR025443">
    <property type="entry name" value="DUF4307"/>
</dbReference>
<evidence type="ECO:0008006" key="5">
    <source>
        <dbReference type="Google" id="ProtNLM"/>
    </source>
</evidence>
<evidence type="ECO:0000313" key="4">
    <source>
        <dbReference type="Proteomes" id="UP000001219"/>
    </source>
</evidence>
<keyword evidence="2" id="KW-1133">Transmembrane helix</keyword>
<dbReference type="RefSeq" id="WP_012833475.1">
    <property type="nucleotide sequence ID" value="NC_013441.1"/>
</dbReference>
<keyword evidence="4" id="KW-1185">Reference proteome</keyword>
<dbReference type="KEGG" id="gbr:Gbro_1638"/>
<feature type="region of interest" description="Disordered" evidence="1">
    <location>
        <begin position="1"/>
        <end position="27"/>
    </location>
</feature>
<evidence type="ECO:0000256" key="2">
    <source>
        <dbReference type="SAM" id="Phobius"/>
    </source>
</evidence>
<evidence type="ECO:0000313" key="3">
    <source>
        <dbReference type="EMBL" id="ACY20908.1"/>
    </source>
</evidence>
<sequence length="153" mass="16181">MNSSDGGTAPRPQSGPRATYPEQRGSTRSRRRWFVGLSVLVVVAGVAIAALGYTKFGDEDVKGEGTGYELIDSSTVAVQFTLTRSDPSKPAVCVVRGRSKDGSETGRREVLIAAGPDRQQGVRALVKTSQPPVIGEVFGCTVTVPAYLREPTG</sequence>
<dbReference type="STRING" id="526226.Gbro_1638"/>
<organism evidence="3 4">
    <name type="scientific">Gordonia bronchialis (strain ATCC 25592 / DSM 43247 / BCRC 13721 / JCM 3198 / KCTC 3076 / NBRC 16047 / NCTC 10667)</name>
    <name type="common">Rhodococcus bronchialis</name>
    <dbReference type="NCBI Taxonomy" id="526226"/>
    <lineage>
        <taxon>Bacteria</taxon>
        <taxon>Bacillati</taxon>
        <taxon>Actinomycetota</taxon>
        <taxon>Actinomycetes</taxon>
        <taxon>Mycobacteriales</taxon>
        <taxon>Gordoniaceae</taxon>
        <taxon>Gordonia</taxon>
    </lineage>
</organism>
<keyword evidence="2" id="KW-0472">Membrane</keyword>
<feature type="transmembrane region" description="Helical" evidence="2">
    <location>
        <begin position="33"/>
        <end position="53"/>
    </location>
</feature>
<accession>D0L7P5</accession>
<protein>
    <recommendedName>
        <fullName evidence="5">DUF4307 domain-containing protein</fullName>
    </recommendedName>
</protein>
<reference evidence="4" key="1">
    <citation type="submission" date="2009-10" db="EMBL/GenBank/DDBJ databases">
        <title>The complete chromosome of Gordonia bronchialis DSM 43247.</title>
        <authorList>
            <consortium name="US DOE Joint Genome Institute (JGI-PGF)"/>
            <person name="Lucas S."/>
            <person name="Copeland A."/>
            <person name="Lapidus A."/>
            <person name="Glavina del Rio T."/>
            <person name="Dalin E."/>
            <person name="Tice H."/>
            <person name="Bruce D."/>
            <person name="Goodwin L."/>
            <person name="Pitluck S."/>
            <person name="Kyrpides N."/>
            <person name="Mavromatis K."/>
            <person name="Ivanova N."/>
            <person name="Ovchinnikova G."/>
            <person name="Saunders E."/>
            <person name="Brettin T."/>
            <person name="Detter J.C."/>
            <person name="Han C."/>
            <person name="Larimer F."/>
            <person name="Land M."/>
            <person name="Hauser L."/>
            <person name="Markowitz V."/>
            <person name="Cheng J.-F."/>
            <person name="Hugenholtz P."/>
            <person name="Woyke T."/>
            <person name="Wu D."/>
            <person name="Jando M."/>
            <person name="Schneider S."/>
            <person name="Goeker M."/>
            <person name="Klenk H.-P."/>
            <person name="Eisen J.A."/>
        </authorList>
    </citation>
    <scope>NUCLEOTIDE SEQUENCE [LARGE SCALE GENOMIC DNA]</scope>
    <source>
        <strain evidence="4">ATCC 25592 / DSM 43247 / BCRC 13721 / JCM 3198 / KCTC 3076 / NBRC 16047 / NCTC 10667</strain>
    </source>
</reference>
<name>D0L7P5_GORB4</name>
<reference evidence="3 4" key="2">
    <citation type="journal article" date="2010" name="Stand. Genomic Sci.">
        <title>Complete genome sequence of Gordonia bronchialis type strain (3410).</title>
        <authorList>
            <person name="Ivanova N."/>
            <person name="Sikorski J."/>
            <person name="Jando M."/>
            <person name="Lapidus A."/>
            <person name="Nolan M."/>
            <person name="Lucas S."/>
            <person name="Del Rio T.G."/>
            <person name="Tice H."/>
            <person name="Copeland A."/>
            <person name="Cheng J.F."/>
            <person name="Chen F."/>
            <person name="Bruce D."/>
            <person name="Goodwin L."/>
            <person name="Pitluck S."/>
            <person name="Mavromatis K."/>
            <person name="Ovchinnikova G."/>
            <person name="Pati A."/>
            <person name="Chen A."/>
            <person name="Palaniappan K."/>
            <person name="Land M."/>
            <person name="Hauser L."/>
            <person name="Chang Y.J."/>
            <person name="Jeffries C.D."/>
            <person name="Chain P."/>
            <person name="Saunders E."/>
            <person name="Han C."/>
            <person name="Detter J.C."/>
            <person name="Brettin T."/>
            <person name="Rohde M."/>
            <person name="Goker M."/>
            <person name="Bristow J."/>
            <person name="Eisen J.A."/>
            <person name="Markowitz V."/>
            <person name="Hugenholtz P."/>
            <person name="Klenk H.P."/>
            <person name="Kyrpides N.C."/>
        </authorList>
    </citation>
    <scope>NUCLEOTIDE SEQUENCE [LARGE SCALE GENOMIC DNA]</scope>
    <source>
        <strain evidence="4">ATCC 25592 / DSM 43247 / BCRC 13721 / JCM 3198 / KCTC 3076 / NBRC 16047 / NCTC 10667</strain>
    </source>
</reference>
<keyword evidence="2" id="KW-0812">Transmembrane</keyword>
<dbReference type="Proteomes" id="UP000001219">
    <property type="component" value="Chromosome"/>
</dbReference>
<dbReference type="AlphaFoldDB" id="D0L7P5"/>
<evidence type="ECO:0000256" key="1">
    <source>
        <dbReference type="SAM" id="MobiDB-lite"/>
    </source>
</evidence>
<dbReference type="eggNOG" id="ENOG5033B4I">
    <property type="taxonomic scope" value="Bacteria"/>
</dbReference>
<dbReference type="HOGENOM" id="CLU_121826_0_1_11"/>
<dbReference type="Pfam" id="PF14155">
    <property type="entry name" value="DUF4307"/>
    <property type="match status" value="1"/>
</dbReference>
<gene>
    <name evidence="3" type="ordered locus">Gbro_1638</name>
</gene>
<proteinExistence type="predicted"/>
<dbReference type="EMBL" id="CP001802">
    <property type="protein sequence ID" value="ACY20908.1"/>
    <property type="molecule type" value="Genomic_DNA"/>
</dbReference>